<dbReference type="AlphaFoldDB" id="A0AAE3NK24"/>
<dbReference type="RefSeq" id="WP_184849544.1">
    <property type="nucleotide sequence ID" value="NZ_JABZEH010000001.1"/>
</dbReference>
<accession>A0AAE3NK24</accession>
<name>A0AAE3NK24_RALSL</name>
<dbReference type="Proteomes" id="UP001143674">
    <property type="component" value="Unassembled WGS sequence"/>
</dbReference>
<protein>
    <recommendedName>
        <fullName evidence="3">DarT domain-containing protein</fullName>
    </recommendedName>
</protein>
<evidence type="ECO:0008006" key="3">
    <source>
        <dbReference type="Google" id="ProtNLM"/>
    </source>
</evidence>
<evidence type="ECO:0000313" key="2">
    <source>
        <dbReference type="Proteomes" id="UP001143674"/>
    </source>
</evidence>
<reference evidence="1" key="1">
    <citation type="submission" date="2021-09" db="EMBL/GenBank/DDBJ databases">
        <title>Genomic analysis of Ralstonia spp.</title>
        <authorList>
            <person name="Aburjaile F."/>
            <person name="Ariute J.C."/>
            <person name="Pais A.K.L."/>
            <person name="Albuquerque G.M.R."/>
            <person name="Silva A.M.F."/>
            <person name="Brenig B."/>
            <person name="Azevedo V."/>
            <person name="Matiuzzi M."/>
            <person name="Ramos R."/>
            <person name="Goes-Neto A."/>
            <person name="Soares S."/>
            <person name="Iseppon A.M.B."/>
            <person name="Souza E."/>
            <person name="Gama M."/>
        </authorList>
    </citation>
    <scope>NUCLEOTIDE SEQUENCE</scope>
    <source>
        <strain evidence="1">B4</strain>
    </source>
</reference>
<comment type="caution">
    <text evidence="1">The sequence shown here is derived from an EMBL/GenBank/DDBJ whole genome shotgun (WGS) entry which is preliminary data.</text>
</comment>
<evidence type="ECO:0000313" key="1">
    <source>
        <dbReference type="EMBL" id="MDB0524687.1"/>
    </source>
</evidence>
<gene>
    <name evidence="1" type="ORF">LBW55_24040</name>
</gene>
<proteinExistence type="predicted"/>
<organism evidence="1 2">
    <name type="scientific">Ralstonia solanacearum</name>
    <name type="common">Pseudomonas solanacearum</name>
    <dbReference type="NCBI Taxonomy" id="305"/>
    <lineage>
        <taxon>Bacteria</taxon>
        <taxon>Pseudomonadati</taxon>
        <taxon>Pseudomonadota</taxon>
        <taxon>Betaproteobacteria</taxon>
        <taxon>Burkholderiales</taxon>
        <taxon>Burkholderiaceae</taxon>
        <taxon>Ralstonia</taxon>
        <taxon>Ralstonia solanacearum species complex</taxon>
    </lineage>
</organism>
<sequence>MKNLTIKLYHFTNRNNIEIILANRILEAGRHVMRGKIEHKAICFTSDPDPGGHGLTDGRQISTANVLQMRYATEENGSYYCVDNTEFCIAMPVRIAPALVKATKLHKPKELLGLAIAGHLPCSPNPTDVELVETWSAIKSGTLKDKSPTWWYHFGDLNLTDFEVSHKQKDHSYARLQVDTNGQVDLASIPAKQIFSYS</sequence>
<dbReference type="EMBL" id="JAIVEX010000016">
    <property type="protein sequence ID" value="MDB0524687.1"/>
    <property type="molecule type" value="Genomic_DNA"/>
</dbReference>